<dbReference type="AlphaFoldDB" id="A0A2S5CFP8"/>
<dbReference type="RefSeq" id="WP_103975971.1">
    <property type="nucleotide sequence ID" value="NZ_PGFZ01000040.1"/>
</dbReference>
<accession>A0A2S5CFP8</accession>
<gene>
    <name evidence="1" type="ORF">AADEFJLK_04599</name>
</gene>
<dbReference type="Proteomes" id="UP000237423">
    <property type="component" value="Unassembled WGS sequence"/>
</dbReference>
<evidence type="ECO:0000313" key="1">
    <source>
        <dbReference type="EMBL" id="POZ49629.1"/>
    </source>
</evidence>
<reference evidence="1 2" key="1">
    <citation type="submission" date="2017-11" db="EMBL/GenBank/DDBJ databases">
        <title>Draft Genome Sequence of Methylobacter psychrotolerans Sph1T, an Obligate Methanotroph from Low-Temperature Environments.</title>
        <authorList>
            <person name="Oshkin I.Y."/>
            <person name="Miroshnikov K."/>
            <person name="Belova S.E."/>
            <person name="Korzhenkov A."/>
            <person name="Toshchakov S.V."/>
            <person name="Dedysh S.N."/>
        </authorList>
    </citation>
    <scope>NUCLEOTIDE SEQUENCE [LARGE SCALE GENOMIC DNA]</scope>
    <source>
        <strain evidence="1 2">Sph1</strain>
    </source>
</reference>
<organism evidence="1 2">
    <name type="scientific">Methylovulum psychrotolerans</name>
    <dbReference type="NCBI Taxonomy" id="1704499"/>
    <lineage>
        <taxon>Bacteria</taxon>
        <taxon>Pseudomonadati</taxon>
        <taxon>Pseudomonadota</taxon>
        <taxon>Gammaproteobacteria</taxon>
        <taxon>Methylococcales</taxon>
        <taxon>Methylococcaceae</taxon>
        <taxon>Methylovulum</taxon>
    </lineage>
</organism>
<dbReference type="EMBL" id="PGFZ01000040">
    <property type="protein sequence ID" value="POZ49629.1"/>
    <property type="molecule type" value="Genomic_DNA"/>
</dbReference>
<name>A0A2S5CFP8_9GAMM</name>
<protein>
    <submittedName>
        <fullName evidence="1">Uncharacterized protein</fullName>
    </submittedName>
</protein>
<comment type="caution">
    <text evidence="1">The sequence shown here is derived from an EMBL/GenBank/DDBJ whole genome shotgun (WGS) entry which is preliminary data.</text>
</comment>
<proteinExistence type="predicted"/>
<evidence type="ECO:0000313" key="2">
    <source>
        <dbReference type="Proteomes" id="UP000237423"/>
    </source>
</evidence>
<sequence>MNISTQGDSDLSVLDLDPLFNVSAALDELSLLLPNGGSLVGYLTYRLDVELEILKAKILK</sequence>